<name>A0A143Z5V6_9LACT</name>
<sequence length="184" mass="21332">MMFELRVTLLDVGIPVWRDIQLDDDTTFSDLHFILQSAFNWSDLHPHAFKFAAPHKDKLAENDRLRDHIQGKDDKVIYTYNMEENWEHEIVLQKAFEAKPDVLYPRCVRAENLAPEEDHTRLDITDGTLDLAYEDSGEIAKAINEELEYLNVSSFGEALPGLDEDEWIALDDDEDEWEDDGGHL</sequence>
<proteinExistence type="predicted"/>
<dbReference type="Proteomes" id="UP000076878">
    <property type="component" value="Unassembled WGS sequence"/>
</dbReference>
<dbReference type="Proteomes" id="UP000199280">
    <property type="component" value="Unassembled WGS sequence"/>
</dbReference>
<dbReference type="EMBL" id="FNYT01000020">
    <property type="protein sequence ID" value="SEJ63769.1"/>
    <property type="molecule type" value="Genomic_DNA"/>
</dbReference>
<evidence type="ECO:0000313" key="3">
    <source>
        <dbReference type="EMBL" id="SEJ63769.1"/>
    </source>
</evidence>
<reference evidence="3 5" key="2">
    <citation type="submission" date="2016-10" db="EMBL/GenBank/DDBJ databases">
        <authorList>
            <person name="Varghese N."/>
            <person name="Submissions S."/>
        </authorList>
    </citation>
    <scope>NUCLEOTIDE SEQUENCE [LARGE SCALE GENOMIC DNA]</scope>
    <source>
        <strain evidence="3 5">DSM 22150</strain>
    </source>
</reference>
<dbReference type="RefSeq" id="WP_068623922.1">
    <property type="nucleotide sequence ID" value="NZ_FJNB01000019.1"/>
</dbReference>
<gene>
    <name evidence="3" type="ORF">SAMN05216375_12020</name>
    <name evidence="2" type="ORF">TR210_2289</name>
</gene>
<feature type="domain" description="Plasmid pRiA4b Orf3-like" evidence="1">
    <location>
        <begin position="2"/>
        <end position="122"/>
    </location>
</feature>
<keyword evidence="5" id="KW-1185">Reference proteome</keyword>
<reference evidence="2 4" key="1">
    <citation type="submission" date="2016-02" db="EMBL/GenBank/DDBJ databases">
        <authorList>
            <person name="Wen L."/>
            <person name="He K."/>
            <person name="Yang H."/>
        </authorList>
    </citation>
    <scope>NUCLEOTIDE SEQUENCE [LARGE SCALE GENOMIC DNA]</scope>
    <source>
        <strain evidence="2">Trichococcus_R210</strain>
    </source>
</reference>
<dbReference type="PANTHER" id="PTHR41878">
    <property type="entry name" value="LEXA REPRESSOR-RELATED"/>
    <property type="match status" value="1"/>
</dbReference>
<dbReference type="OrthoDB" id="9801392at2"/>
<dbReference type="InterPro" id="IPR012912">
    <property type="entry name" value="Plasmid_pRiA4b_Orf3-like"/>
</dbReference>
<dbReference type="InterPro" id="IPR024047">
    <property type="entry name" value="MM3350-like_sf"/>
</dbReference>
<dbReference type="SUPFAM" id="SSF159941">
    <property type="entry name" value="MM3350-like"/>
    <property type="match status" value="1"/>
</dbReference>
<evidence type="ECO:0000313" key="2">
    <source>
        <dbReference type="EMBL" id="CZR06147.1"/>
    </source>
</evidence>
<dbReference type="EMBL" id="FJNB01000019">
    <property type="protein sequence ID" value="CZR06147.1"/>
    <property type="molecule type" value="Genomic_DNA"/>
</dbReference>
<dbReference type="PANTHER" id="PTHR41878:SF1">
    <property type="entry name" value="TNPR PROTEIN"/>
    <property type="match status" value="1"/>
</dbReference>
<protein>
    <submittedName>
        <fullName evidence="3">PRiA4b ORF-3-like protein</fullName>
    </submittedName>
    <submittedName>
        <fullName evidence="2">Plasmid pria4b orf3</fullName>
    </submittedName>
</protein>
<evidence type="ECO:0000259" key="1">
    <source>
        <dbReference type="Pfam" id="PF07929"/>
    </source>
</evidence>
<dbReference type="AlphaFoldDB" id="A0A143Z5V6"/>
<accession>A0A143Z5V6</accession>
<organism evidence="2 4">
    <name type="scientific">Trichococcus ilyis</name>
    <dbReference type="NCBI Taxonomy" id="640938"/>
    <lineage>
        <taxon>Bacteria</taxon>
        <taxon>Bacillati</taxon>
        <taxon>Bacillota</taxon>
        <taxon>Bacilli</taxon>
        <taxon>Lactobacillales</taxon>
        <taxon>Carnobacteriaceae</taxon>
        <taxon>Trichococcus</taxon>
    </lineage>
</organism>
<evidence type="ECO:0000313" key="5">
    <source>
        <dbReference type="Proteomes" id="UP000199280"/>
    </source>
</evidence>
<dbReference type="STRING" id="640938.TR210_2289"/>
<dbReference type="Gene3D" id="3.10.290.30">
    <property type="entry name" value="MM3350-like"/>
    <property type="match status" value="1"/>
</dbReference>
<evidence type="ECO:0000313" key="4">
    <source>
        <dbReference type="Proteomes" id="UP000076878"/>
    </source>
</evidence>
<dbReference type="Pfam" id="PF07929">
    <property type="entry name" value="PRiA4_ORF3"/>
    <property type="match status" value="1"/>
</dbReference>